<dbReference type="Proteomes" id="UP000828924">
    <property type="component" value="Chromosome"/>
</dbReference>
<organism evidence="2 3">
    <name type="scientific">Streptomyces formicae</name>
    <dbReference type="NCBI Taxonomy" id="1616117"/>
    <lineage>
        <taxon>Bacteria</taxon>
        <taxon>Bacillati</taxon>
        <taxon>Actinomycetota</taxon>
        <taxon>Actinomycetes</taxon>
        <taxon>Kitasatosporales</taxon>
        <taxon>Streptomycetaceae</taxon>
        <taxon>Streptomyces</taxon>
    </lineage>
</organism>
<proteinExistence type="predicted"/>
<gene>
    <name evidence="2" type="ORF">J4032_09990</name>
</gene>
<dbReference type="EMBL" id="CP071872">
    <property type="protein sequence ID" value="UNM11830.1"/>
    <property type="molecule type" value="Genomic_DNA"/>
</dbReference>
<accession>A0ABY3WI47</accession>
<feature type="region of interest" description="Disordered" evidence="1">
    <location>
        <begin position="107"/>
        <end position="133"/>
    </location>
</feature>
<evidence type="ECO:0000256" key="1">
    <source>
        <dbReference type="SAM" id="MobiDB-lite"/>
    </source>
</evidence>
<evidence type="ECO:0000313" key="3">
    <source>
        <dbReference type="Proteomes" id="UP000828924"/>
    </source>
</evidence>
<sequence>MELQEQEQRLMEIKRRAMLLAVALVSEPFSAKTDERLRAYVADDAPDAQTLAQELCALPEKVLQTRIDELQLVQRTRRTGSGSAGDGPGDAVADLMCAGHRFRRMPMPMPVIQPRDRPARVAPRAIDSEEACE</sequence>
<keyword evidence="3" id="KW-1185">Reference proteome</keyword>
<protein>
    <submittedName>
        <fullName evidence="2">Uncharacterized protein</fullName>
    </submittedName>
</protein>
<reference evidence="2 3" key="1">
    <citation type="submission" date="2021-03" db="EMBL/GenBank/DDBJ databases">
        <title>Complete genome of Streptomyces formicae strain 1H-GS9 (DSM 100524).</title>
        <authorList>
            <person name="Atanasov K.E."/>
            <person name="Altabella T."/>
            <person name="Ferrer A."/>
        </authorList>
    </citation>
    <scope>NUCLEOTIDE SEQUENCE [LARGE SCALE GENOMIC DNA]</scope>
    <source>
        <strain evidence="2 3">1H-GS9</strain>
    </source>
</reference>
<name>A0ABY3WI47_9ACTN</name>
<evidence type="ECO:0000313" key="2">
    <source>
        <dbReference type="EMBL" id="UNM11830.1"/>
    </source>
</evidence>
<dbReference type="RefSeq" id="WP_242330414.1">
    <property type="nucleotide sequence ID" value="NZ_CP071872.1"/>
</dbReference>